<dbReference type="EMBL" id="PTJC01000006">
    <property type="protein sequence ID" value="PPK85644.1"/>
    <property type="molecule type" value="Genomic_DNA"/>
</dbReference>
<keyword evidence="1" id="KW-0808">Transferase</keyword>
<dbReference type="Proteomes" id="UP000237662">
    <property type="component" value="Unassembled WGS sequence"/>
</dbReference>
<reference evidence="1 2" key="1">
    <citation type="submission" date="2018-02" db="EMBL/GenBank/DDBJ databases">
        <title>Genomic Encyclopedia of Archaeal and Bacterial Type Strains, Phase II (KMG-II): from individual species to whole genera.</title>
        <authorList>
            <person name="Goeker M."/>
        </authorList>
    </citation>
    <scope>NUCLEOTIDE SEQUENCE [LARGE SCALE GENOMIC DNA]</scope>
    <source>
        <strain evidence="1 2">DSM 29526</strain>
    </source>
</reference>
<dbReference type="OrthoDB" id="5464618at2"/>
<keyword evidence="2" id="KW-1185">Reference proteome</keyword>
<protein>
    <submittedName>
        <fullName evidence="1">Methyltransferase family protein</fullName>
    </submittedName>
</protein>
<organism evidence="1 2">
    <name type="scientific">Neolewinella xylanilytica</name>
    <dbReference type="NCBI Taxonomy" id="1514080"/>
    <lineage>
        <taxon>Bacteria</taxon>
        <taxon>Pseudomonadati</taxon>
        <taxon>Bacteroidota</taxon>
        <taxon>Saprospiria</taxon>
        <taxon>Saprospirales</taxon>
        <taxon>Lewinellaceae</taxon>
        <taxon>Neolewinella</taxon>
    </lineage>
</organism>
<dbReference type="Gene3D" id="3.40.50.150">
    <property type="entry name" value="Vaccinia Virus protein VP39"/>
    <property type="match status" value="1"/>
</dbReference>
<name>A0A2S6I385_9BACT</name>
<evidence type="ECO:0000313" key="1">
    <source>
        <dbReference type="EMBL" id="PPK85644.1"/>
    </source>
</evidence>
<dbReference type="SUPFAM" id="SSF53335">
    <property type="entry name" value="S-adenosyl-L-methionine-dependent methyltransferases"/>
    <property type="match status" value="1"/>
</dbReference>
<accession>A0A2S6I385</accession>
<comment type="caution">
    <text evidence="1">The sequence shown here is derived from an EMBL/GenBank/DDBJ whole genome shotgun (WGS) entry which is preliminary data.</text>
</comment>
<dbReference type="RefSeq" id="WP_104420134.1">
    <property type="nucleotide sequence ID" value="NZ_PTJC01000006.1"/>
</dbReference>
<proteinExistence type="predicted"/>
<dbReference type="GO" id="GO:0008168">
    <property type="term" value="F:methyltransferase activity"/>
    <property type="evidence" value="ECO:0007669"/>
    <property type="project" value="UniProtKB-KW"/>
</dbReference>
<dbReference type="GO" id="GO:0032259">
    <property type="term" value="P:methylation"/>
    <property type="evidence" value="ECO:0007669"/>
    <property type="project" value="UniProtKB-KW"/>
</dbReference>
<dbReference type="AlphaFoldDB" id="A0A2S6I385"/>
<keyword evidence="1" id="KW-0489">Methyltransferase</keyword>
<gene>
    <name evidence="1" type="ORF">CLV84_2547</name>
</gene>
<dbReference type="InterPro" id="IPR029063">
    <property type="entry name" value="SAM-dependent_MTases_sf"/>
</dbReference>
<dbReference type="Pfam" id="PF13578">
    <property type="entry name" value="Methyltransf_24"/>
    <property type="match status" value="1"/>
</dbReference>
<sequence>MAEHLRYWFFRITSALRWYFRAQTRYDVHSPFLSAFVREVYHDRRSYYAFGLIDRIRSYWSGQEQAVRLLELGAPSKTTTELRRSAASLVRTNAIGDASGRLLFRMCLWLKPQRIVEFGTNAGISTLYLHLADTRTPLQTVEGNPEVAELARTTFSRAGATPSLSLFNERFSDWLEARENGDSKRTLFFLDGDHRREPTIAYVRAMLKRSTTESVFVVADIHWSKEMEAAWEALERLPEVTATLDLYHFGLLFFRSELNGPRLTLIPTRFKPWRIGFF</sequence>
<evidence type="ECO:0000313" key="2">
    <source>
        <dbReference type="Proteomes" id="UP000237662"/>
    </source>
</evidence>